<name>A0A635RBS5_SALET</name>
<gene>
    <name evidence="1" type="ORF">CB695_22405</name>
</gene>
<comment type="caution">
    <text evidence="1">The sequence shown here is derived from an EMBL/GenBank/DDBJ whole genome shotgun (WGS) entry which is preliminary data.</text>
</comment>
<dbReference type="AlphaFoldDB" id="A0A635RBS5"/>
<reference evidence="1" key="1">
    <citation type="submission" date="2018-07" db="EMBL/GenBank/DDBJ databases">
        <authorList>
            <person name="Ashton P.M."/>
            <person name="Dallman T."/>
            <person name="Nair S."/>
            <person name="De Pinna E."/>
            <person name="Peters T."/>
            <person name="Grant K."/>
        </authorList>
    </citation>
    <scope>NUCLEOTIDE SEQUENCE</scope>
    <source>
        <strain evidence="1">368335</strain>
    </source>
</reference>
<protein>
    <submittedName>
        <fullName evidence="1">Uncharacterized protein</fullName>
    </submittedName>
</protein>
<evidence type="ECO:0000313" key="1">
    <source>
        <dbReference type="EMBL" id="EDH8304219.1"/>
    </source>
</evidence>
<accession>A0A635RBS5</accession>
<organism evidence="1">
    <name type="scientific">Salmonella enterica subsp. enterica serovar Chester</name>
    <dbReference type="NCBI Taxonomy" id="149386"/>
    <lineage>
        <taxon>Bacteria</taxon>
        <taxon>Pseudomonadati</taxon>
        <taxon>Pseudomonadota</taxon>
        <taxon>Gammaproteobacteria</taxon>
        <taxon>Enterobacterales</taxon>
        <taxon>Enterobacteriaceae</taxon>
        <taxon>Salmonella</taxon>
    </lineage>
</organism>
<dbReference type="EMBL" id="AAMIYH010000027">
    <property type="protein sequence ID" value="EDH8304219.1"/>
    <property type="molecule type" value="Genomic_DNA"/>
</dbReference>
<proteinExistence type="predicted"/>
<sequence>MISLKNIRDRIGQVEGYIKTTDANNYIANQGTVSTTNNLAGLPLTHYNCNGSCSWACSGSCSKGAGGR</sequence>